<dbReference type="EMBL" id="ADAS02002877">
    <property type="protein sequence ID" value="OAV85728.1"/>
    <property type="molecule type" value="Genomic_DNA"/>
</dbReference>
<reference evidence="3" key="4">
    <citation type="submission" date="2025-05" db="UniProtKB">
        <authorList>
            <consortium name="EnsemblFungi"/>
        </authorList>
    </citation>
    <scope>IDENTIFICATION</scope>
    <source>
        <strain evidence="3">isolate 1-1 / race 1 (BBBD)</strain>
    </source>
</reference>
<feature type="compositionally biased region" description="Low complexity" evidence="1">
    <location>
        <begin position="94"/>
        <end position="114"/>
    </location>
</feature>
<protein>
    <submittedName>
        <fullName evidence="2 3">Uncharacterized protein</fullName>
    </submittedName>
</protein>
<evidence type="ECO:0000313" key="3">
    <source>
        <dbReference type="EnsemblFungi" id="PTTG_05667-t43_1-p1"/>
    </source>
</evidence>
<evidence type="ECO:0000313" key="2">
    <source>
        <dbReference type="EMBL" id="OAV85728.1"/>
    </source>
</evidence>
<feature type="region of interest" description="Disordered" evidence="1">
    <location>
        <begin position="179"/>
        <end position="206"/>
    </location>
</feature>
<dbReference type="AlphaFoldDB" id="A0A0C4EXW8"/>
<name>A0A0C4EXW8_PUCT1</name>
<feature type="region of interest" description="Disordered" evidence="1">
    <location>
        <begin position="53"/>
        <end position="138"/>
    </location>
</feature>
<gene>
    <name evidence="2" type="ORF">PTTG_05667</name>
</gene>
<organism evidence="3 4">
    <name type="scientific">Puccinia triticina (isolate 1-1 / race 1 (BBBD))</name>
    <name type="common">Brown leaf rust fungus</name>
    <dbReference type="NCBI Taxonomy" id="630390"/>
    <lineage>
        <taxon>Eukaryota</taxon>
        <taxon>Fungi</taxon>
        <taxon>Dikarya</taxon>
        <taxon>Basidiomycota</taxon>
        <taxon>Pucciniomycotina</taxon>
        <taxon>Pucciniomycetes</taxon>
        <taxon>Pucciniales</taxon>
        <taxon>Pucciniaceae</taxon>
        <taxon>Puccinia</taxon>
    </lineage>
</organism>
<reference evidence="2" key="1">
    <citation type="submission" date="2009-11" db="EMBL/GenBank/DDBJ databases">
        <authorList>
            <consortium name="The Broad Institute Genome Sequencing Platform"/>
            <person name="Ward D."/>
            <person name="Feldgarden M."/>
            <person name="Earl A."/>
            <person name="Young S.K."/>
            <person name="Zeng Q."/>
            <person name="Koehrsen M."/>
            <person name="Alvarado L."/>
            <person name="Berlin A."/>
            <person name="Bochicchio J."/>
            <person name="Borenstein D."/>
            <person name="Chapman S.B."/>
            <person name="Chen Z."/>
            <person name="Engels R."/>
            <person name="Freedman E."/>
            <person name="Gellesch M."/>
            <person name="Goldberg J."/>
            <person name="Griggs A."/>
            <person name="Gujja S."/>
            <person name="Heilman E."/>
            <person name="Heiman D."/>
            <person name="Hepburn T."/>
            <person name="Howarth C."/>
            <person name="Jen D."/>
            <person name="Larson L."/>
            <person name="Lewis B."/>
            <person name="Mehta T."/>
            <person name="Park D."/>
            <person name="Pearson M."/>
            <person name="Roberts A."/>
            <person name="Saif S."/>
            <person name="Shea T."/>
            <person name="Shenoy N."/>
            <person name="Sisk P."/>
            <person name="Stolte C."/>
            <person name="Sykes S."/>
            <person name="Thomson T."/>
            <person name="Walk T."/>
            <person name="White J."/>
            <person name="Yandava C."/>
            <person name="Izard J."/>
            <person name="Baranova O.V."/>
            <person name="Blanton J.M."/>
            <person name="Tanner A.C."/>
            <person name="Dewhirst F.E."/>
            <person name="Haas B."/>
            <person name="Nusbaum C."/>
            <person name="Birren B."/>
        </authorList>
    </citation>
    <scope>NUCLEOTIDE SEQUENCE [LARGE SCALE GENOMIC DNA]</scope>
    <source>
        <strain evidence="2">1-1 BBBD Race 1</strain>
    </source>
</reference>
<dbReference type="Proteomes" id="UP000005240">
    <property type="component" value="Unassembled WGS sequence"/>
</dbReference>
<reference evidence="2" key="2">
    <citation type="submission" date="2016-05" db="EMBL/GenBank/DDBJ databases">
        <title>Comparative analysis highlights variable genome content of wheat rusts and divergence of the mating loci.</title>
        <authorList>
            <person name="Cuomo C.A."/>
            <person name="Bakkeren G."/>
            <person name="Szabo L."/>
            <person name="Khalil H."/>
            <person name="Joly D."/>
            <person name="Goldberg J."/>
            <person name="Young S."/>
            <person name="Zeng Q."/>
            <person name="Fellers J."/>
        </authorList>
    </citation>
    <scope>NUCLEOTIDE SEQUENCE [LARGE SCALE GENOMIC DNA]</scope>
    <source>
        <strain evidence="2">1-1 BBBD Race 1</strain>
    </source>
</reference>
<feature type="compositionally biased region" description="Basic and acidic residues" evidence="1">
    <location>
        <begin position="21"/>
        <end position="36"/>
    </location>
</feature>
<keyword evidence="4" id="KW-1185">Reference proteome</keyword>
<dbReference type="EnsemblFungi" id="PTTG_05667-t43_1">
    <property type="protein sequence ID" value="PTTG_05667-t43_1-p1"/>
    <property type="gene ID" value="PTTG_05667"/>
</dbReference>
<sequence length="287" mass="30424">QQSTAPTTLDPDKGSPLSSSEHQHTADSEPITRDNRGPVTLLKAELGIQALQGPLQANRPVVLEPPAPSPSRSRGRLTSTISTSPPPRPHPRPRASSPPSSSSSPACSSLTAPSGSESQTGASKTSSPPWGGGGRLGPASPPFHPRWVPSLFSYPFFIDLFSSFGMEVPILPKVSQPGTRRTLTATQTSIPPTSPASSPPTRGLRKPPVLLNHPSVTLIIPIGAIPILPNQRWLAKIAVLVHVSSMPHDIVIDQANSHRGHPSFLPRLKSCATLQKAAILEQRSGRR</sequence>
<accession>A0A0C4EXW8</accession>
<reference evidence="3 4" key="3">
    <citation type="journal article" date="2017" name="G3 (Bethesda)">
        <title>Comparative analysis highlights variable genome content of wheat rusts and divergence of the mating loci.</title>
        <authorList>
            <person name="Cuomo C.A."/>
            <person name="Bakkeren G."/>
            <person name="Khalil H.B."/>
            <person name="Panwar V."/>
            <person name="Joly D."/>
            <person name="Linning R."/>
            <person name="Sakthikumar S."/>
            <person name="Song X."/>
            <person name="Adiconis X."/>
            <person name="Fan L."/>
            <person name="Goldberg J.M."/>
            <person name="Levin J.Z."/>
            <person name="Young S."/>
            <person name="Zeng Q."/>
            <person name="Anikster Y."/>
            <person name="Bruce M."/>
            <person name="Wang M."/>
            <person name="Yin C."/>
            <person name="McCallum B."/>
            <person name="Szabo L.J."/>
            <person name="Hulbert S."/>
            <person name="Chen X."/>
            <person name="Fellers J.P."/>
        </authorList>
    </citation>
    <scope>NUCLEOTIDE SEQUENCE</scope>
    <source>
        <strain evidence="4">Isolate 1-1 / race 1 (BBBD)</strain>
        <strain evidence="3">isolate 1-1 / race 1 (BBBD)</strain>
    </source>
</reference>
<evidence type="ECO:0000313" key="4">
    <source>
        <dbReference type="Proteomes" id="UP000005240"/>
    </source>
</evidence>
<dbReference type="VEuPathDB" id="FungiDB:PTTG_05667"/>
<feature type="compositionally biased region" description="Polar residues" evidence="1">
    <location>
        <begin position="115"/>
        <end position="128"/>
    </location>
</feature>
<evidence type="ECO:0000256" key="1">
    <source>
        <dbReference type="SAM" id="MobiDB-lite"/>
    </source>
</evidence>
<feature type="region of interest" description="Disordered" evidence="1">
    <location>
        <begin position="1"/>
        <end position="40"/>
    </location>
</feature>
<proteinExistence type="predicted"/>